<dbReference type="AlphaFoldDB" id="X0SUU7"/>
<dbReference type="SUPFAM" id="SSF48008">
    <property type="entry name" value="GntR ligand-binding domain-like"/>
    <property type="match status" value="1"/>
</dbReference>
<keyword evidence="1" id="KW-0805">Transcription regulation</keyword>
<feature type="domain" description="GntR C-terminal" evidence="4">
    <location>
        <begin position="3"/>
        <end position="39"/>
    </location>
</feature>
<protein>
    <recommendedName>
        <fullName evidence="4">GntR C-terminal domain-containing protein</fullName>
    </recommendedName>
</protein>
<gene>
    <name evidence="5" type="ORF">S01H1_02160</name>
</gene>
<dbReference type="InterPro" id="IPR008920">
    <property type="entry name" value="TF_FadR/GntR_C"/>
</dbReference>
<evidence type="ECO:0000259" key="4">
    <source>
        <dbReference type="Pfam" id="PF07729"/>
    </source>
</evidence>
<sequence>MESFSALGRTKKSLKEHEEIMHAMLQGDVSKAERFIRKHCMNIKKSVLCFLKTRHKK</sequence>
<organism evidence="5">
    <name type="scientific">marine sediment metagenome</name>
    <dbReference type="NCBI Taxonomy" id="412755"/>
    <lineage>
        <taxon>unclassified sequences</taxon>
        <taxon>metagenomes</taxon>
        <taxon>ecological metagenomes</taxon>
    </lineage>
</organism>
<dbReference type="InterPro" id="IPR011711">
    <property type="entry name" value="GntR_C"/>
</dbReference>
<dbReference type="Gene3D" id="1.20.120.530">
    <property type="entry name" value="GntR ligand-binding domain-like"/>
    <property type="match status" value="1"/>
</dbReference>
<evidence type="ECO:0000256" key="2">
    <source>
        <dbReference type="ARBA" id="ARBA00023125"/>
    </source>
</evidence>
<evidence type="ECO:0000256" key="3">
    <source>
        <dbReference type="ARBA" id="ARBA00023163"/>
    </source>
</evidence>
<evidence type="ECO:0000256" key="1">
    <source>
        <dbReference type="ARBA" id="ARBA00023015"/>
    </source>
</evidence>
<evidence type="ECO:0000313" key="5">
    <source>
        <dbReference type="EMBL" id="GAF84943.1"/>
    </source>
</evidence>
<proteinExistence type="predicted"/>
<accession>X0SUU7</accession>
<comment type="caution">
    <text evidence="5">The sequence shown here is derived from an EMBL/GenBank/DDBJ whole genome shotgun (WGS) entry which is preliminary data.</text>
</comment>
<name>X0SUU7_9ZZZZ</name>
<keyword evidence="2" id="KW-0238">DNA-binding</keyword>
<reference evidence="5" key="1">
    <citation type="journal article" date="2014" name="Front. Microbiol.">
        <title>High frequency of phylogenetically diverse reductive dehalogenase-homologous genes in deep subseafloor sedimentary metagenomes.</title>
        <authorList>
            <person name="Kawai M."/>
            <person name="Futagami T."/>
            <person name="Toyoda A."/>
            <person name="Takaki Y."/>
            <person name="Nishi S."/>
            <person name="Hori S."/>
            <person name="Arai W."/>
            <person name="Tsubouchi T."/>
            <person name="Morono Y."/>
            <person name="Uchiyama I."/>
            <person name="Ito T."/>
            <person name="Fujiyama A."/>
            <person name="Inagaki F."/>
            <person name="Takami H."/>
        </authorList>
    </citation>
    <scope>NUCLEOTIDE SEQUENCE</scope>
    <source>
        <strain evidence="5">Expedition CK06-06</strain>
    </source>
</reference>
<dbReference type="Pfam" id="PF07729">
    <property type="entry name" value="FCD"/>
    <property type="match status" value="1"/>
</dbReference>
<keyword evidence="3" id="KW-0804">Transcription</keyword>
<dbReference type="EMBL" id="BARS01001013">
    <property type="protein sequence ID" value="GAF84943.1"/>
    <property type="molecule type" value="Genomic_DNA"/>
</dbReference>
<dbReference type="GO" id="GO:0003677">
    <property type="term" value="F:DNA binding"/>
    <property type="evidence" value="ECO:0007669"/>
    <property type="project" value="UniProtKB-KW"/>
</dbReference>